<evidence type="ECO:0000313" key="3">
    <source>
        <dbReference type="EMBL" id="RKH62150.1"/>
    </source>
</evidence>
<dbReference type="EMBL" id="RAWK01000138">
    <property type="protein sequence ID" value="RKH62150.1"/>
    <property type="molecule type" value="Genomic_DNA"/>
</dbReference>
<dbReference type="InterPro" id="IPR003593">
    <property type="entry name" value="AAA+_ATPase"/>
</dbReference>
<feature type="region of interest" description="Disordered" evidence="1">
    <location>
        <begin position="643"/>
        <end position="666"/>
    </location>
</feature>
<proteinExistence type="predicted"/>
<dbReference type="PANTHER" id="PTHR30121">
    <property type="entry name" value="UNCHARACTERIZED PROTEIN YJGR-RELATED"/>
    <property type="match status" value="1"/>
</dbReference>
<dbReference type="RefSeq" id="WP_120557491.1">
    <property type="nucleotide sequence ID" value="NZ_RAWK01000138.1"/>
</dbReference>
<dbReference type="AlphaFoldDB" id="A0A3A8Q5A6"/>
<name>A0A3A8Q5A6_9BACT</name>
<protein>
    <submittedName>
        <fullName evidence="3">DUF87 domain-containing protein</fullName>
    </submittedName>
</protein>
<dbReference type="OrthoDB" id="9758751at2"/>
<dbReference type="Proteomes" id="UP000267003">
    <property type="component" value="Unassembled WGS sequence"/>
</dbReference>
<organism evidence="3 4">
    <name type="scientific">Corallococcus aberystwythensis</name>
    <dbReference type="NCBI Taxonomy" id="2316722"/>
    <lineage>
        <taxon>Bacteria</taxon>
        <taxon>Pseudomonadati</taxon>
        <taxon>Myxococcota</taxon>
        <taxon>Myxococcia</taxon>
        <taxon>Myxococcales</taxon>
        <taxon>Cystobacterineae</taxon>
        <taxon>Myxococcaceae</taxon>
        <taxon>Corallococcus</taxon>
    </lineage>
</organism>
<dbReference type="PANTHER" id="PTHR30121:SF6">
    <property type="entry name" value="SLR6007 PROTEIN"/>
    <property type="match status" value="1"/>
</dbReference>
<reference evidence="4" key="1">
    <citation type="submission" date="2018-09" db="EMBL/GenBank/DDBJ databases">
        <authorList>
            <person name="Livingstone P.G."/>
            <person name="Whitworth D.E."/>
        </authorList>
    </citation>
    <scope>NUCLEOTIDE SEQUENCE [LARGE SCALE GENOMIC DNA]</scope>
    <source>
        <strain evidence="4">AB050A</strain>
    </source>
</reference>
<dbReference type="SMART" id="SM00382">
    <property type="entry name" value="AAA"/>
    <property type="match status" value="2"/>
</dbReference>
<evidence type="ECO:0000313" key="4">
    <source>
        <dbReference type="Proteomes" id="UP000267003"/>
    </source>
</evidence>
<feature type="region of interest" description="Disordered" evidence="1">
    <location>
        <begin position="396"/>
        <end position="418"/>
    </location>
</feature>
<dbReference type="PROSITE" id="PS00675">
    <property type="entry name" value="SIGMA54_INTERACT_1"/>
    <property type="match status" value="1"/>
</dbReference>
<gene>
    <name evidence="3" type="ORF">D7W81_22705</name>
</gene>
<accession>A0A3A8Q5A6</accession>
<comment type="caution">
    <text evidence="3">The sequence shown here is derived from an EMBL/GenBank/DDBJ whole genome shotgun (WGS) entry which is preliminary data.</text>
</comment>
<dbReference type="InterPro" id="IPR025662">
    <property type="entry name" value="Sigma_54_int_dom_ATP-bd_1"/>
</dbReference>
<dbReference type="Gene3D" id="3.40.50.300">
    <property type="entry name" value="P-loop containing nucleotide triphosphate hydrolases"/>
    <property type="match status" value="3"/>
</dbReference>
<dbReference type="CDD" id="cd01120">
    <property type="entry name" value="RecA-like_superfamily"/>
    <property type="match status" value="1"/>
</dbReference>
<dbReference type="InterPro" id="IPR027417">
    <property type="entry name" value="P-loop_NTPase"/>
</dbReference>
<sequence>MSKDARLDAFLSDGPEIFNSVQQGQTLWKRDPFDVPSINAPARTAFERLLKRATQRPPPDSGKILLLKGDSGSGKTHLVRAFRNRVHEKDQGYVGYMPMTVDVTHYDRYILSEFIDSLEKPYDQGRVEDTGLMLLSKAVLDRCKNIFAANIPGEDLLNDEDLHGNIRAVADDLHADPDFRQVDVNLLRALLCLQRREARFHHRIVQWLRCEEMSPEDRAIIGNLVPRTSDESPSRMLIQLGQLMGIFGQAMVLCIDQVEDMKDFNEKPQMEPSLRRAMSSLVALAGQVPTAIVVVCCLTDFWTAMRGNLNRAMIDRIEQNPEPVDLELNATAQTARDIAARRLKSLYEQQGIAFDPAQPTYPIPAKGFELLSGQRTRDVLNACHRYRERGIQDGKLPAEFPLPERARPPVKPPVSQPVATPDLDQAWTDFKANFKARVPEGNAEIASLIAWGIQVSAEELGGATRFNVKPRDEDTLDVTVQPGDARLHVALCNNSSRGGHLGRQMASALRAASGKLPVLVRTTDFPGSLGTLVDEQTTLLHRKGGRRAVVGPSDLRELLALQSFRKQHEEAVFLGWSRTARPVTRLKGITDVLALEKLAPAVSPAAPPAPVASKPGDASESVIRDGDAEWEVTPAGSILPLKLAKPAQVAPPPKPRDEAPKADAPKGQMRLGVSEGVFANTVHVHPDELTKHSAFLGGPGSGKTTLALNLVEQLLLQDIPALLVDRKGDLAAYAKPEAWEEALHDPVMVERRRLLRERVDVALYTPGRSDGRTLALPVVPGGLDKLPPEERDQVLQQAADAITGMMEYKSNPRDRAAKALLAQALRLLVQRPSGTEITLDLIQRFVAGQDITLVQEAHGLDDRVFNKLAQDLATLRLNAQSLLSTQGEKLDMSELLGQGASKVPGKTRLTIISTKFLGSQQGSLFWVSQLLVEANRWASQHPSPKLQAVLLFDEADIYLPAQSAPSTKQPMENLLRRARSAGIGVMLATQSPGDLDYKCRDNVRTWFAGRVKEDTALRKLRPMFADARVDASVRLPAQKMGQFHVLREGQVEQLKADRNIIKTDQLSEDEILQLARRSREQGT</sequence>
<evidence type="ECO:0000256" key="1">
    <source>
        <dbReference type="SAM" id="MobiDB-lite"/>
    </source>
</evidence>
<dbReference type="InterPro" id="IPR051162">
    <property type="entry name" value="T4SS_component"/>
</dbReference>
<evidence type="ECO:0000259" key="2">
    <source>
        <dbReference type="SMART" id="SM00382"/>
    </source>
</evidence>
<feature type="domain" description="AAA+ ATPase" evidence="2">
    <location>
        <begin position="689"/>
        <end position="1017"/>
    </location>
</feature>
<feature type="domain" description="AAA+ ATPase" evidence="2">
    <location>
        <begin position="61"/>
        <end position="325"/>
    </location>
</feature>
<dbReference type="SUPFAM" id="SSF52540">
    <property type="entry name" value="P-loop containing nucleoside triphosphate hydrolases"/>
    <property type="match status" value="2"/>
</dbReference>
<keyword evidence="4" id="KW-1185">Reference proteome</keyword>
<feature type="compositionally biased region" description="Basic and acidic residues" evidence="1">
    <location>
        <begin position="654"/>
        <end position="664"/>
    </location>
</feature>